<name>A0A7S4QT37_9STRA</name>
<dbReference type="GO" id="GO:0140664">
    <property type="term" value="F:ATP-dependent DNA damage sensor activity"/>
    <property type="evidence" value="ECO:0007669"/>
    <property type="project" value="InterPro"/>
</dbReference>
<dbReference type="InterPro" id="IPR027417">
    <property type="entry name" value="P-loop_NTPase"/>
</dbReference>
<dbReference type="PANTHER" id="PTHR11361:SF148">
    <property type="entry name" value="DNA MISMATCH REPAIR PROTEIN MSH6"/>
    <property type="match status" value="1"/>
</dbReference>
<evidence type="ECO:0000256" key="2">
    <source>
        <dbReference type="ARBA" id="ARBA00022741"/>
    </source>
</evidence>
<protein>
    <recommendedName>
        <fullName evidence="5">DNA mismatch repair proteins mutS family domain-containing protein</fullName>
    </recommendedName>
</protein>
<dbReference type="GO" id="GO:0032301">
    <property type="term" value="C:MutSalpha complex"/>
    <property type="evidence" value="ECO:0007669"/>
    <property type="project" value="TreeGrafter"/>
</dbReference>
<feature type="domain" description="DNA mismatch repair proteins mutS family" evidence="5">
    <location>
        <begin position="24"/>
        <end position="40"/>
    </location>
</feature>
<proteinExistence type="inferred from homology"/>
<dbReference type="GO" id="GO:0006298">
    <property type="term" value="P:mismatch repair"/>
    <property type="evidence" value="ECO:0007669"/>
    <property type="project" value="InterPro"/>
</dbReference>
<dbReference type="EMBL" id="HBNS01008348">
    <property type="protein sequence ID" value="CAE4591606.1"/>
    <property type="molecule type" value="Transcribed_RNA"/>
</dbReference>
<dbReference type="InterPro" id="IPR000432">
    <property type="entry name" value="DNA_mismatch_repair_MutS_C"/>
</dbReference>
<dbReference type="SUPFAM" id="SSF52540">
    <property type="entry name" value="P-loop containing nucleoside triphosphate hydrolases"/>
    <property type="match status" value="1"/>
</dbReference>
<keyword evidence="4" id="KW-0238">DNA-binding</keyword>
<evidence type="ECO:0000256" key="4">
    <source>
        <dbReference type="ARBA" id="ARBA00023125"/>
    </source>
</evidence>
<keyword evidence="3" id="KW-0067">ATP-binding</keyword>
<reference evidence="6" key="1">
    <citation type="submission" date="2021-01" db="EMBL/GenBank/DDBJ databases">
        <authorList>
            <person name="Corre E."/>
            <person name="Pelletier E."/>
            <person name="Niang G."/>
            <person name="Scheremetjew M."/>
            <person name="Finn R."/>
            <person name="Kale V."/>
            <person name="Holt S."/>
            <person name="Cochrane G."/>
            <person name="Meng A."/>
            <person name="Brown T."/>
            <person name="Cohen L."/>
        </authorList>
    </citation>
    <scope>NUCLEOTIDE SEQUENCE</scope>
    <source>
        <strain evidence="6">GSO104</strain>
    </source>
</reference>
<comment type="similarity">
    <text evidence="1">Belongs to the DNA mismatch repair MutS family.</text>
</comment>
<dbReference type="Pfam" id="PF00488">
    <property type="entry name" value="MutS_V"/>
    <property type="match status" value="1"/>
</dbReference>
<dbReference type="PANTHER" id="PTHR11361">
    <property type="entry name" value="DNA MISMATCH REPAIR PROTEIN MUTS FAMILY MEMBER"/>
    <property type="match status" value="1"/>
</dbReference>
<keyword evidence="2" id="KW-0547">Nucleotide-binding</keyword>
<dbReference type="PROSITE" id="PS00486">
    <property type="entry name" value="DNA_MISMATCH_REPAIR_2"/>
    <property type="match status" value="1"/>
</dbReference>
<dbReference type="Gene3D" id="3.40.50.300">
    <property type="entry name" value="P-loop containing nucleotide triphosphate hydrolases"/>
    <property type="match status" value="1"/>
</dbReference>
<organism evidence="6">
    <name type="scientific">Ditylum brightwellii</name>
    <dbReference type="NCBI Taxonomy" id="49249"/>
    <lineage>
        <taxon>Eukaryota</taxon>
        <taxon>Sar</taxon>
        <taxon>Stramenopiles</taxon>
        <taxon>Ochrophyta</taxon>
        <taxon>Bacillariophyta</taxon>
        <taxon>Mediophyceae</taxon>
        <taxon>Lithodesmiophycidae</taxon>
        <taxon>Lithodesmiales</taxon>
        <taxon>Lithodesmiaceae</taxon>
        <taxon>Ditylum</taxon>
    </lineage>
</organism>
<evidence type="ECO:0000259" key="5">
    <source>
        <dbReference type="PROSITE" id="PS00486"/>
    </source>
</evidence>
<gene>
    <name evidence="6" type="ORF">DBRI00130_LOCUS6773</name>
</gene>
<dbReference type="SMART" id="SM00534">
    <property type="entry name" value="MUTSac"/>
    <property type="match status" value="1"/>
</dbReference>
<evidence type="ECO:0000313" key="6">
    <source>
        <dbReference type="EMBL" id="CAE4591606.1"/>
    </source>
</evidence>
<evidence type="ECO:0000256" key="1">
    <source>
        <dbReference type="ARBA" id="ARBA00006271"/>
    </source>
</evidence>
<dbReference type="InterPro" id="IPR045076">
    <property type="entry name" value="MutS"/>
</dbReference>
<dbReference type="GO" id="GO:0005524">
    <property type="term" value="F:ATP binding"/>
    <property type="evidence" value="ECO:0007669"/>
    <property type="project" value="UniProtKB-KW"/>
</dbReference>
<evidence type="ECO:0000256" key="3">
    <source>
        <dbReference type="ARBA" id="ARBA00022840"/>
    </source>
</evidence>
<accession>A0A7S4QT37</accession>
<dbReference type="AlphaFoldDB" id="A0A7S4QT37"/>
<sequence>MGQSTFFVELAETAAAVRGATRRSLVIMDELGRGTSTFDGTAIASAVVKHLVERNKCLALFATHYHSLLEDWKEEASVRLGHMECIVDGGDEDTAKDVNDAEEEGESTSGHNITFLYTLGDGVCPKSFGINVARLAGVPEEVLGKAKAVSSKFEKEMNGSLRTRKISPANAIALRKRIEAALQEENWEEAERLFCDLQ</sequence>
<dbReference type="GO" id="GO:0030983">
    <property type="term" value="F:mismatched DNA binding"/>
    <property type="evidence" value="ECO:0007669"/>
    <property type="project" value="InterPro"/>
</dbReference>